<evidence type="ECO:0000313" key="4">
    <source>
        <dbReference type="Proteomes" id="UP001525961"/>
    </source>
</evidence>
<dbReference type="PIRSF" id="PIRSF020634">
    <property type="entry name" value="TerY_vWA"/>
    <property type="match status" value="1"/>
</dbReference>
<dbReference type="EMBL" id="JAMXFA010000025">
    <property type="protein sequence ID" value="MCT7979598.1"/>
    <property type="molecule type" value="Genomic_DNA"/>
</dbReference>
<dbReference type="InterPro" id="IPR036465">
    <property type="entry name" value="vWFA_dom_sf"/>
</dbReference>
<evidence type="ECO:0000313" key="3">
    <source>
        <dbReference type="EMBL" id="MCT7979598.1"/>
    </source>
</evidence>
<dbReference type="SMART" id="SM00327">
    <property type="entry name" value="VWA"/>
    <property type="match status" value="1"/>
</dbReference>
<dbReference type="PROSITE" id="PS50234">
    <property type="entry name" value="VWFA"/>
    <property type="match status" value="1"/>
</dbReference>
<dbReference type="Pfam" id="PF00092">
    <property type="entry name" value="VWA"/>
    <property type="match status" value="1"/>
</dbReference>
<dbReference type="InterPro" id="IPR011392">
    <property type="entry name" value="Tellurite-R_TerY"/>
</dbReference>
<gene>
    <name evidence="3" type="ORF">NG792_17930</name>
</gene>
<dbReference type="InterPro" id="IPR002035">
    <property type="entry name" value="VWF_A"/>
</dbReference>
<dbReference type="Gene3D" id="3.40.50.410">
    <property type="entry name" value="von Willebrand factor, type A domain"/>
    <property type="match status" value="1"/>
</dbReference>
<feature type="compositionally biased region" description="Polar residues" evidence="1">
    <location>
        <begin position="199"/>
        <end position="210"/>
    </location>
</feature>
<dbReference type="SUPFAM" id="SSF53300">
    <property type="entry name" value="vWA-like"/>
    <property type="match status" value="1"/>
</dbReference>
<accession>A0ABT2NA74</accession>
<dbReference type="InterPro" id="IPR050525">
    <property type="entry name" value="ECM_Assembly_Org"/>
</dbReference>
<dbReference type="PANTHER" id="PTHR24020:SF84">
    <property type="entry name" value="VWFA DOMAIN-CONTAINING PROTEIN"/>
    <property type="match status" value="1"/>
</dbReference>
<organism evidence="3 4">
    <name type="scientific">Laspinema olomoucense D3b</name>
    <dbReference type="NCBI Taxonomy" id="2953688"/>
    <lineage>
        <taxon>Bacteria</taxon>
        <taxon>Bacillati</taxon>
        <taxon>Cyanobacteriota</taxon>
        <taxon>Cyanophyceae</taxon>
        <taxon>Oscillatoriophycideae</taxon>
        <taxon>Oscillatoriales</taxon>
        <taxon>Laspinemataceae</taxon>
        <taxon>Laspinema</taxon>
        <taxon>Laspinema olomoucense</taxon>
    </lineage>
</organism>
<name>A0ABT2NA74_9CYAN</name>
<comment type="caution">
    <text evidence="3">The sequence shown here is derived from an EMBL/GenBank/DDBJ whole genome shotgun (WGS) entry which is preliminary data.</text>
</comment>
<dbReference type="RefSeq" id="WP_261236304.1">
    <property type="nucleotide sequence ID" value="NZ_JAMXFA010000025.1"/>
</dbReference>
<feature type="region of interest" description="Disordered" evidence="1">
    <location>
        <begin position="199"/>
        <end position="220"/>
    </location>
</feature>
<dbReference type="PANTHER" id="PTHR24020">
    <property type="entry name" value="COLLAGEN ALPHA"/>
    <property type="match status" value="1"/>
</dbReference>
<dbReference type="Proteomes" id="UP001525961">
    <property type="component" value="Unassembled WGS sequence"/>
</dbReference>
<reference evidence="3 4" key="1">
    <citation type="journal article" date="2022" name="Front. Microbiol.">
        <title>High genomic differentiation and limited gene flow indicate recent cryptic speciation within the genus Laspinema (cyanobacteria).</title>
        <authorList>
            <person name="Stanojkovic A."/>
            <person name="Skoupy S."/>
            <person name="Skaloud P."/>
            <person name="Dvorak P."/>
        </authorList>
    </citation>
    <scope>NUCLEOTIDE SEQUENCE [LARGE SCALE GENOMIC DNA]</scope>
    <source>
        <strain evidence="3 4">D3b</strain>
    </source>
</reference>
<keyword evidence="4" id="KW-1185">Reference proteome</keyword>
<proteinExistence type="predicted"/>
<protein>
    <submittedName>
        <fullName evidence="3">VWA domain-containing protein</fullName>
    </submittedName>
</protein>
<evidence type="ECO:0000256" key="1">
    <source>
        <dbReference type="SAM" id="MobiDB-lite"/>
    </source>
</evidence>
<evidence type="ECO:0000259" key="2">
    <source>
        <dbReference type="PROSITE" id="PS50234"/>
    </source>
</evidence>
<feature type="domain" description="VWFA" evidence="2">
    <location>
        <begin position="17"/>
        <end position="195"/>
    </location>
</feature>
<sequence>MPVGEPELVTNLEPRCPVILLLDTSGSMCGKPIEQLNTGIATFKQEIETDNMATLRVEVAIITFGSNVSMFQDFTTVDNFIISNLTANGNTPMGEAINYGLDVLEDRKQTYRNKGIQYYRPWVFLVTDGAPTDSWQNAAQRVRDGDQQKKHLFFVVGVQGADMNILSQIAPSNRPPLMLNGLDFKSMFQWISASVTQVSHSKPGGQQTTLPPMGWGQVSI</sequence>